<protein>
    <recommendedName>
        <fullName evidence="2">Transposase MuDR plant domain-containing protein</fullName>
    </recommendedName>
</protein>
<accession>A0A835H2E1</accession>
<dbReference type="InterPro" id="IPR004332">
    <property type="entry name" value="Transposase_MuDR"/>
</dbReference>
<evidence type="ECO:0000313" key="4">
    <source>
        <dbReference type="Proteomes" id="UP000631114"/>
    </source>
</evidence>
<dbReference type="AlphaFoldDB" id="A0A835H2E1"/>
<feature type="region of interest" description="Disordered" evidence="1">
    <location>
        <begin position="403"/>
        <end position="424"/>
    </location>
</feature>
<name>A0A835H2E1_9MAGN</name>
<comment type="caution">
    <text evidence="3">The sequence shown here is derived from an EMBL/GenBank/DDBJ whole genome shotgun (WGS) entry which is preliminary data.</text>
</comment>
<reference evidence="3 4" key="1">
    <citation type="submission" date="2020-10" db="EMBL/GenBank/DDBJ databases">
        <title>The Coptis chinensis genome and diversification of protoberbering-type alkaloids.</title>
        <authorList>
            <person name="Wang B."/>
            <person name="Shu S."/>
            <person name="Song C."/>
            <person name="Liu Y."/>
        </authorList>
    </citation>
    <scope>NUCLEOTIDE SEQUENCE [LARGE SCALE GENOMIC DNA]</scope>
    <source>
        <strain evidence="3">HL-2020</strain>
        <tissue evidence="3">Leaf</tissue>
    </source>
</reference>
<sequence>MPLAGAHGRPVIVDDMLFALGLQTSAVLKCLWSTVWRRQQGSFLHGPDMTVILGAEIALRNHRLFSFFREAMHMPGYDCLHNQQGHDCLLHAVVYGTDSYMMEDVLYIYDCLELDIFKGKGLWPMRKIHYEGREFNQDSEYWSPKDYVNGRDFILENCDGNTFCFYTMLSMLKKYLPNPFKYEIEIGDDPVYCLRGARFDIKDDHNCRQFIIDSDVDEGGFLNLFMDFVCVPPKHSNLGSGEVFTVLNEDVYGEHELPEQMVPIKTVEEPQYGMDWPTIKDYRKYLRKYAILNQFEYSYTKNDGNIIRVRCKGKDCTWSFYAYVPTGNVGDGFTCKLLRLVKVLKSLRTLCVIQISLPRNLRKNMCSDYLTVEAYRRTYENGVRPFPNACDWPPPPHVCTALPLARPSGRPKKNRKRDAEEARTPTLFLRQKRPLKCGKCGFESHNRQTCKGPSAAQRAQRDIENAQMEIGVEPNICRGRDGRGMGGRGKKGQDNGPQSEASG</sequence>
<evidence type="ECO:0000259" key="2">
    <source>
        <dbReference type="Pfam" id="PF03108"/>
    </source>
</evidence>
<feature type="region of interest" description="Disordered" evidence="1">
    <location>
        <begin position="466"/>
        <end position="503"/>
    </location>
</feature>
<gene>
    <name evidence="3" type="ORF">IFM89_011938</name>
</gene>
<feature type="domain" description="Transposase MuDR plant" evidence="2">
    <location>
        <begin position="272"/>
        <end position="324"/>
    </location>
</feature>
<proteinExistence type="predicted"/>
<evidence type="ECO:0000256" key="1">
    <source>
        <dbReference type="SAM" id="MobiDB-lite"/>
    </source>
</evidence>
<organism evidence="3 4">
    <name type="scientific">Coptis chinensis</name>
    <dbReference type="NCBI Taxonomy" id="261450"/>
    <lineage>
        <taxon>Eukaryota</taxon>
        <taxon>Viridiplantae</taxon>
        <taxon>Streptophyta</taxon>
        <taxon>Embryophyta</taxon>
        <taxon>Tracheophyta</taxon>
        <taxon>Spermatophyta</taxon>
        <taxon>Magnoliopsida</taxon>
        <taxon>Ranunculales</taxon>
        <taxon>Ranunculaceae</taxon>
        <taxon>Coptidoideae</taxon>
        <taxon>Coptis</taxon>
    </lineage>
</organism>
<dbReference type="EMBL" id="JADFTS010000008">
    <property type="protein sequence ID" value="KAF9592100.1"/>
    <property type="molecule type" value="Genomic_DNA"/>
</dbReference>
<dbReference type="Proteomes" id="UP000631114">
    <property type="component" value="Unassembled WGS sequence"/>
</dbReference>
<dbReference type="Pfam" id="PF03108">
    <property type="entry name" value="DBD_Tnp_Mut"/>
    <property type="match status" value="1"/>
</dbReference>
<dbReference type="OrthoDB" id="1939383at2759"/>
<evidence type="ECO:0000313" key="3">
    <source>
        <dbReference type="EMBL" id="KAF9592100.1"/>
    </source>
</evidence>
<keyword evidence="4" id="KW-1185">Reference proteome</keyword>